<organism evidence="2 3">
    <name type="scientific">Colletotrichum zoysiae</name>
    <dbReference type="NCBI Taxonomy" id="1216348"/>
    <lineage>
        <taxon>Eukaryota</taxon>
        <taxon>Fungi</taxon>
        <taxon>Dikarya</taxon>
        <taxon>Ascomycota</taxon>
        <taxon>Pezizomycotina</taxon>
        <taxon>Sordariomycetes</taxon>
        <taxon>Hypocreomycetidae</taxon>
        <taxon>Glomerellales</taxon>
        <taxon>Glomerellaceae</taxon>
        <taxon>Colletotrichum</taxon>
        <taxon>Colletotrichum graminicola species complex</taxon>
    </lineage>
</organism>
<dbReference type="AlphaFoldDB" id="A0AAD9MAL5"/>
<proteinExistence type="predicted"/>
<name>A0AAD9MAL5_9PEZI</name>
<comment type="caution">
    <text evidence="2">The sequence shown here is derived from an EMBL/GenBank/DDBJ whole genome shotgun (WGS) entry which is preliminary data.</text>
</comment>
<reference evidence="2" key="1">
    <citation type="submission" date="2021-06" db="EMBL/GenBank/DDBJ databases">
        <title>Comparative genomics, transcriptomics and evolutionary studies reveal genomic signatures of adaptation to plant cell wall in hemibiotrophic fungi.</title>
        <authorList>
            <consortium name="DOE Joint Genome Institute"/>
            <person name="Baroncelli R."/>
            <person name="Diaz J.F."/>
            <person name="Benocci T."/>
            <person name="Peng M."/>
            <person name="Battaglia E."/>
            <person name="Haridas S."/>
            <person name="Andreopoulos W."/>
            <person name="Labutti K."/>
            <person name="Pangilinan J."/>
            <person name="Floch G.L."/>
            <person name="Makela M.R."/>
            <person name="Henrissat B."/>
            <person name="Grigoriev I.V."/>
            <person name="Crouch J.A."/>
            <person name="De Vries R.P."/>
            <person name="Sukno S.A."/>
            <person name="Thon M.R."/>
        </authorList>
    </citation>
    <scope>NUCLEOTIDE SEQUENCE</scope>
    <source>
        <strain evidence="2">MAFF235873</strain>
    </source>
</reference>
<dbReference type="Proteomes" id="UP001232148">
    <property type="component" value="Unassembled WGS sequence"/>
</dbReference>
<gene>
    <name evidence="2" type="ORF">LX32DRAFT_688460</name>
</gene>
<feature type="transmembrane region" description="Helical" evidence="1">
    <location>
        <begin position="325"/>
        <end position="344"/>
    </location>
</feature>
<keyword evidence="1" id="KW-0472">Membrane</keyword>
<dbReference type="EMBL" id="MU842808">
    <property type="protein sequence ID" value="KAK2035548.1"/>
    <property type="molecule type" value="Genomic_DNA"/>
</dbReference>
<feature type="transmembrane region" description="Helical" evidence="1">
    <location>
        <begin position="80"/>
        <end position="107"/>
    </location>
</feature>
<feature type="transmembrane region" description="Helical" evidence="1">
    <location>
        <begin position="372"/>
        <end position="393"/>
    </location>
</feature>
<sequence>MFVLVLLEGILAWLKAWLKGPANRRRRLIEVWEGICWCIPVLLVSMFELNTWVVMEVLYFRIIQSDASDMVGYWSAKEVLLAKVLLGVYGFLLVNAAGSLCFCWVLANFTKRYRMPSGRIAPHPRTVMQTDFDVSLRLEFQSLGSNGDRPNYGRQRCANAGAWRGDRMYHIIVVRHASSVWFSLQHPQPRTVMQTDFDISLRFDFLCCILRGTSGLCHGSISGHRLCRPNFRMIERCIRRADALEEGFYAILPYFIVGSFIINTLVLKEAFCKSSQSLALPPDFPLIRGTSGLCYGSISGHRLCRPNFRMIERCLRRADALEEGFYAILPYFIVGSFIINTLVLKEAFYVRILSDQTSDEQFSVWGLGHFRLTWVTFGVYGVLLLNAAGCIGYC</sequence>
<protein>
    <submittedName>
        <fullName evidence="2">Uncharacterized protein</fullName>
    </submittedName>
</protein>
<accession>A0AAD9MAL5</accession>
<keyword evidence="1" id="KW-1133">Transmembrane helix</keyword>
<evidence type="ECO:0000256" key="1">
    <source>
        <dbReference type="SAM" id="Phobius"/>
    </source>
</evidence>
<keyword evidence="1" id="KW-0812">Transmembrane</keyword>
<feature type="transmembrane region" description="Helical" evidence="1">
    <location>
        <begin position="286"/>
        <end position="304"/>
    </location>
</feature>
<evidence type="ECO:0000313" key="2">
    <source>
        <dbReference type="EMBL" id="KAK2035548.1"/>
    </source>
</evidence>
<feature type="transmembrane region" description="Helical" evidence="1">
    <location>
        <begin position="248"/>
        <end position="266"/>
    </location>
</feature>
<keyword evidence="3" id="KW-1185">Reference proteome</keyword>
<evidence type="ECO:0000313" key="3">
    <source>
        <dbReference type="Proteomes" id="UP001232148"/>
    </source>
</evidence>